<organism evidence="1 2">
    <name type="scientific">Falsiroseomonas tokyonensis</name>
    <dbReference type="NCBI Taxonomy" id="430521"/>
    <lineage>
        <taxon>Bacteria</taxon>
        <taxon>Pseudomonadati</taxon>
        <taxon>Pseudomonadota</taxon>
        <taxon>Alphaproteobacteria</taxon>
        <taxon>Acetobacterales</taxon>
        <taxon>Roseomonadaceae</taxon>
        <taxon>Falsiroseomonas</taxon>
    </lineage>
</organism>
<dbReference type="Proteomes" id="UP001595420">
    <property type="component" value="Unassembled WGS sequence"/>
</dbReference>
<dbReference type="EMBL" id="JBHRSB010000001">
    <property type="protein sequence ID" value="MFC2998377.1"/>
    <property type="molecule type" value="Genomic_DNA"/>
</dbReference>
<dbReference type="RefSeq" id="WP_216833755.1">
    <property type="nucleotide sequence ID" value="NZ_JAFNJS010000001.1"/>
</dbReference>
<protein>
    <submittedName>
        <fullName evidence="1">Invasion associated locus B family protein</fullName>
    </submittedName>
</protein>
<dbReference type="Pfam" id="PF06776">
    <property type="entry name" value="IalB"/>
    <property type="match status" value="1"/>
</dbReference>
<comment type="caution">
    <text evidence="1">The sequence shown here is derived from an EMBL/GenBank/DDBJ whole genome shotgun (WGS) entry which is preliminary data.</text>
</comment>
<reference evidence="2" key="1">
    <citation type="journal article" date="2019" name="Int. J. Syst. Evol. Microbiol.">
        <title>The Global Catalogue of Microorganisms (GCM) 10K type strain sequencing project: providing services to taxonomists for standard genome sequencing and annotation.</title>
        <authorList>
            <consortium name="The Broad Institute Genomics Platform"/>
            <consortium name="The Broad Institute Genome Sequencing Center for Infectious Disease"/>
            <person name="Wu L."/>
            <person name="Ma J."/>
        </authorList>
    </citation>
    <scope>NUCLEOTIDE SEQUENCE [LARGE SCALE GENOMIC DNA]</scope>
    <source>
        <strain evidence="2">CGMCC 1.16855</strain>
    </source>
</reference>
<proteinExistence type="predicted"/>
<sequence length="145" mass="15761">MPELTWRMICSEAAAETPRACRVATTLLARPQSTPLAQLLLTRQRESGALTLIFQLPHGTSLPAGLAWQADEAPLQRLAFRSSDAAGVYAAMVVTEEMLATLRQARMLRLSFITDARRQLVSLPVPLEGFGPAVAEMLAAESTTR</sequence>
<name>A0ABV7BL70_9PROT</name>
<evidence type="ECO:0000313" key="2">
    <source>
        <dbReference type="Proteomes" id="UP001595420"/>
    </source>
</evidence>
<evidence type="ECO:0000313" key="1">
    <source>
        <dbReference type="EMBL" id="MFC2998377.1"/>
    </source>
</evidence>
<keyword evidence="2" id="KW-1185">Reference proteome</keyword>
<gene>
    <name evidence="1" type="ORF">ACFOD3_00650</name>
</gene>
<accession>A0ABV7BL70</accession>
<dbReference type="InterPro" id="IPR010642">
    <property type="entry name" value="Invasion_prot_B"/>
</dbReference>